<dbReference type="EC" id="2.4.1.224" evidence="4"/>
<evidence type="ECO:0000256" key="18">
    <source>
        <dbReference type="ARBA" id="ARBA00082373"/>
    </source>
</evidence>
<evidence type="ECO:0000256" key="9">
    <source>
        <dbReference type="ARBA" id="ARBA00022968"/>
    </source>
</evidence>
<evidence type="ECO:0000256" key="19">
    <source>
        <dbReference type="ARBA" id="ARBA00083239"/>
    </source>
</evidence>
<evidence type="ECO:0000256" key="14">
    <source>
        <dbReference type="ARBA" id="ARBA00052657"/>
    </source>
</evidence>
<comment type="similarity">
    <text evidence="3">Belongs to the glycosyltransferase 47 family.</text>
</comment>
<feature type="domain" description="Exostosin GT47" evidence="21">
    <location>
        <begin position="96"/>
        <end position="377"/>
    </location>
</feature>
<evidence type="ECO:0000256" key="6">
    <source>
        <dbReference type="ARBA" id="ARBA00022679"/>
    </source>
</evidence>
<organism evidence="23 24">
    <name type="scientific">Cairina moschata</name>
    <name type="common">Muscovy duck</name>
    <dbReference type="NCBI Taxonomy" id="8855"/>
    <lineage>
        <taxon>Eukaryota</taxon>
        <taxon>Metazoa</taxon>
        <taxon>Chordata</taxon>
        <taxon>Craniata</taxon>
        <taxon>Vertebrata</taxon>
        <taxon>Euteleostomi</taxon>
        <taxon>Archelosauria</taxon>
        <taxon>Archosauria</taxon>
        <taxon>Dinosauria</taxon>
        <taxon>Saurischia</taxon>
        <taxon>Theropoda</taxon>
        <taxon>Coelurosauria</taxon>
        <taxon>Aves</taxon>
        <taxon>Neognathae</taxon>
        <taxon>Galloanserae</taxon>
        <taxon>Anseriformes</taxon>
        <taxon>Anatidae</taxon>
        <taxon>Anatinae</taxon>
        <taxon>Cairina</taxon>
    </lineage>
</organism>
<evidence type="ECO:0000256" key="10">
    <source>
        <dbReference type="ARBA" id="ARBA00022989"/>
    </source>
</evidence>
<evidence type="ECO:0000259" key="22">
    <source>
        <dbReference type="Pfam" id="PF09258"/>
    </source>
</evidence>
<evidence type="ECO:0000313" key="24">
    <source>
        <dbReference type="Proteomes" id="UP000694556"/>
    </source>
</evidence>
<accession>A0A8C3GH32</accession>
<dbReference type="GO" id="GO:0005789">
    <property type="term" value="C:endoplasmic reticulum membrane"/>
    <property type="evidence" value="ECO:0007669"/>
    <property type="project" value="UniProtKB-SubCell"/>
</dbReference>
<keyword evidence="10" id="KW-1133">Transmembrane helix</keyword>
<reference evidence="23" key="2">
    <citation type="submission" date="2025-08" db="UniProtKB">
        <authorList>
            <consortium name="Ensembl"/>
        </authorList>
    </citation>
    <scope>IDENTIFICATION</scope>
</reference>
<comment type="pathway">
    <text evidence="2">Protein modification; protein glycosylation.</text>
</comment>
<dbReference type="GO" id="GO:0050508">
    <property type="term" value="F:glucuronosyl-N-acetylglucosaminyl-proteoglycan 4-alpha-N-acetylglucosaminyltransferase activity"/>
    <property type="evidence" value="ECO:0007669"/>
    <property type="project" value="UniProtKB-EC"/>
</dbReference>
<keyword evidence="11" id="KW-0472">Membrane</keyword>
<keyword evidence="13" id="KW-0325">Glycoprotein</keyword>
<evidence type="ECO:0000256" key="13">
    <source>
        <dbReference type="ARBA" id="ARBA00023180"/>
    </source>
</evidence>
<reference evidence="23" key="3">
    <citation type="submission" date="2025-09" db="UniProtKB">
        <authorList>
            <consortium name="Ensembl"/>
        </authorList>
    </citation>
    <scope>IDENTIFICATION</scope>
</reference>
<keyword evidence="5" id="KW-0328">Glycosyltransferase</keyword>
<comment type="function">
    <text evidence="15">Glycosyltransferase required for the biosynthesis of heparan-sulfate (HS). Transfers N-acetyl-alpha-D-glucosamine to the nascent HS chain (GlcNAcT-II activity). Appears to lack GlcNAcT I and GlcAT-II activities.</text>
</comment>
<keyword evidence="12" id="KW-1015">Disulfide bond</keyword>
<evidence type="ECO:0000313" key="23">
    <source>
        <dbReference type="Ensembl" id="ENSCMMP00000008927.1"/>
    </source>
</evidence>
<evidence type="ECO:0000256" key="3">
    <source>
        <dbReference type="ARBA" id="ARBA00010271"/>
    </source>
</evidence>
<dbReference type="FunFam" id="3.90.550.10:FF:000109">
    <property type="entry name" value="Exostosin like glycosyltransferase 1"/>
    <property type="match status" value="1"/>
</dbReference>
<feature type="region of interest" description="Disordered" evidence="20">
    <location>
        <begin position="775"/>
        <end position="808"/>
    </location>
</feature>
<evidence type="ECO:0000256" key="8">
    <source>
        <dbReference type="ARBA" id="ARBA00022824"/>
    </source>
</evidence>
<keyword evidence="8" id="KW-0256">Endoplasmic reticulum</keyword>
<evidence type="ECO:0000256" key="17">
    <source>
        <dbReference type="ARBA" id="ARBA00080873"/>
    </source>
</evidence>
<dbReference type="Gene3D" id="3.90.550.10">
    <property type="entry name" value="Spore Coat Polysaccharide Biosynthesis Protein SpsA, Chain A"/>
    <property type="match status" value="1"/>
</dbReference>
<evidence type="ECO:0000256" key="20">
    <source>
        <dbReference type="SAM" id="MobiDB-lite"/>
    </source>
</evidence>
<evidence type="ECO:0000256" key="7">
    <source>
        <dbReference type="ARBA" id="ARBA00022692"/>
    </source>
</evidence>
<sequence length="876" mass="98013">MQARKKYLLVAFLASWLLLFLLLLGDRLRRSAVFSRPRAGSSRSWPRWADRSLLGSFADPEELQDRGDPSPPSPRLNASSRCRMESCFDLGRCRRHGFKVFTYPRQRGEPVSESYGKILASLERSRYHTPRPEEACLFVLAIDTLDRDRLSARYVPGVGPKLGASPLWNGGRNHLVFNLYSGTWPDYGEELGFDVGQAMLAKASFDAESFRPGFDVSIPLFPRDHPQRGGQEGRLRHSAVPPRKKYLLAFKGKRYLTGIGSGTRNALHHIHNGKDIVSLTTCKHGKDWEKHKDARCDQDNVDYEKFDYQELLHNSTFCIVPRGRRLGSFRFLEALQAACIPVLLSDGWELPFSEVIDWSKAAVVGSERLLLQIPSAVRCIHPERVLALQQQTQFLWDAYFSSVDKIVHTTLEIIKDRLLPHRSRPRFLWNAPPGGLLALPDFSTHVGDFPFYYLQHGSSPSDKFTAFIRLVSPLSQPVLRLIQAVSRSQYCAQILVLWSCEKPPPPLEKWPQIAVPLSIIEGRREPSDRFFPYAAIRTDAVLSLDEHSSLSTSEVDFAFVVWRSFPERIVGFLASSHFWDAEQQRWGYTSRWTNELSIVLTAAAFYHRYYHSLFTGYLPAGLRELAGGLAACEDILMNVLVAAVTKLPPIKVAQRKQHKEAVPQQQVKGTAASSSRGFSQQQDCLNQLAEWFGYMPLVSSQLRLDPVLFKDQVSILRKKYRHLEREQRIPPGASAGVAAHGVFTWYWVLPVRYRAGQARGWMQGEQSLAGGCRMQDEPAVPGHGTAGDPGATVPSTLGPSSGFGGGRCVPRHGPQAVAVPRRLCSGLPYTSSVPAGCCRGARVPVIVSCTVPTPRAAGRGQRVLELPKSKQGSDKR</sequence>
<evidence type="ECO:0000256" key="16">
    <source>
        <dbReference type="ARBA" id="ARBA00074809"/>
    </source>
</evidence>
<dbReference type="Proteomes" id="UP000694556">
    <property type="component" value="Chromosome 24"/>
</dbReference>
<feature type="region of interest" description="Disordered" evidence="20">
    <location>
        <begin position="655"/>
        <end position="675"/>
    </location>
</feature>
<name>A0A8C3GH32_CAIMO</name>
<dbReference type="InterPro" id="IPR029044">
    <property type="entry name" value="Nucleotide-diphossugar_trans"/>
</dbReference>
<dbReference type="SUPFAM" id="SSF53448">
    <property type="entry name" value="Nucleotide-diphospho-sugar transferases"/>
    <property type="match status" value="1"/>
</dbReference>
<evidence type="ECO:0000256" key="4">
    <source>
        <dbReference type="ARBA" id="ARBA00012194"/>
    </source>
</evidence>
<evidence type="ECO:0000256" key="15">
    <source>
        <dbReference type="ARBA" id="ARBA00057834"/>
    </source>
</evidence>
<proteinExistence type="inferred from homology"/>
<comment type="catalytic activity">
    <reaction evidence="14">
        <text>3-O-{[(1-&gt;4)-beta-D-GlcA-(1-&gt;4)-alpha-D-GlcNAc](n)-(1-&gt;4)-beta-D-GlcA-(1-&gt;3)-beta-D-Gal-(1-&gt;3)-beta-D-Gal-(1-&gt;4)-beta-D-Xyl}-L-seryl-[protein] + UDP-N-acetyl-alpha-D-glucosamine = 3-O-{alpha-D-GlcNAc-[(1-&gt;4)-beta-D-GlcA-(1-&gt;4)-alpha-D-GlcNAc](n)-(1-&gt;4)-beta-D-GlcA-(1-&gt;3)-beta-D-Gal-(1-&gt;3)-beta-D-Gal-(1-&gt;4)-beta-D-Xyl}-L-seryl-[protein] + UDP + H(+)</text>
        <dbReference type="Rhea" id="RHEA:16213"/>
        <dbReference type="Rhea" id="RHEA-COMP:12621"/>
        <dbReference type="Rhea" id="RHEA-COMP:12623"/>
        <dbReference type="ChEBI" id="CHEBI:15378"/>
        <dbReference type="ChEBI" id="CHEBI:57705"/>
        <dbReference type="ChEBI" id="CHEBI:58223"/>
        <dbReference type="ChEBI" id="CHEBI:132415"/>
        <dbReference type="ChEBI" id="CHEBI:132416"/>
        <dbReference type="EC" id="2.4.1.224"/>
    </reaction>
</comment>
<feature type="compositionally biased region" description="Basic and acidic residues" evidence="20">
    <location>
        <begin position="865"/>
        <end position="876"/>
    </location>
</feature>
<dbReference type="Pfam" id="PF09258">
    <property type="entry name" value="Glyco_transf_64"/>
    <property type="match status" value="1"/>
</dbReference>
<dbReference type="Pfam" id="PF03016">
    <property type="entry name" value="Exostosin_GT47"/>
    <property type="match status" value="1"/>
</dbReference>
<feature type="compositionally biased region" description="Polar residues" evidence="20">
    <location>
        <begin position="663"/>
        <end position="675"/>
    </location>
</feature>
<dbReference type="AlphaFoldDB" id="A0A8C3GH32"/>
<keyword evidence="6" id="KW-0808">Transferase</keyword>
<dbReference type="InterPro" id="IPR015338">
    <property type="entry name" value="GT64_dom"/>
</dbReference>
<feature type="region of interest" description="Disordered" evidence="20">
    <location>
        <begin position="857"/>
        <end position="876"/>
    </location>
</feature>
<dbReference type="Ensembl" id="ENSCMMT00000009839.1">
    <property type="protein sequence ID" value="ENSCMMP00000008927.1"/>
    <property type="gene ID" value="ENSCMMG00000005677.1"/>
</dbReference>
<evidence type="ECO:0000256" key="1">
    <source>
        <dbReference type="ARBA" id="ARBA00004648"/>
    </source>
</evidence>
<dbReference type="InterPro" id="IPR004263">
    <property type="entry name" value="Exostosin"/>
</dbReference>
<evidence type="ECO:0000256" key="11">
    <source>
        <dbReference type="ARBA" id="ARBA00023136"/>
    </source>
</evidence>
<keyword evidence="24" id="KW-1185">Reference proteome</keyword>
<dbReference type="PANTHER" id="PTHR48261">
    <property type="entry name" value="ACETYLGLUCOSAMINYLTRANSFERASE"/>
    <property type="match status" value="1"/>
</dbReference>
<reference evidence="23" key="1">
    <citation type="submission" date="2018-09" db="EMBL/GenBank/DDBJ databases">
        <title>Common duck and Muscovy duck high density SNP chip.</title>
        <authorList>
            <person name="Vignal A."/>
            <person name="Thebault N."/>
            <person name="Warren W.C."/>
        </authorList>
    </citation>
    <scope>NUCLEOTIDE SEQUENCE [LARGE SCALE GENOMIC DNA]</scope>
</reference>
<dbReference type="InterPro" id="IPR040911">
    <property type="entry name" value="Exostosin_GT47"/>
</dbReference>
<dbReference type="PANTHER" id="PTHR48261:SF3">
    <property type="entry name" value="EXOSTOSIN GLYCOSYLTRANSFERASE 1"/>
    <property type="match status" value="1"/>
</dbReference>
<evidence type="ECO:0000256" key="2">
    <source>
        <dbReference type="ARBA" id="ARBA00004922"/>
    </source>
</evidence>
<feature type="domain" description="Glycosyl transferase 64" evidence="22">
    <location>
        <begin position="464"/>
        <end position="709"/>
    </location>
</feature>
<dbReference type="GO" id="GO:0015012">
    <property type="term" value="P:heparan sulfate proteoglycan biosynthetic process"/>
    <property type="evidence" value="ECO:0007669"/>
    <property type="project" value="UniProtKB-ARBA"/>
</dbReference>
<evidence type="ECO:0000259" key="21">
    <source>
        <dbReference type="Pfam" id="PF03016"/>
    </source>
</evidence>
<comment type="subcellular location">
    <subcellularLocation>
        <location evidence="1">Endoplasmic reticulum membrane</location>
        <topology evidence="1">Single-pass type II membrane protein</topology>
    </subcellularLocation>
</comment>
<evidence type="ECO:0000256" key="12">
    <source>
        <dbReference type="ARBA" id="ARBA00023157"/>
    </source>
</evidence>
<evidence type="ECO:0000256" key="5">
    <source>
        <dbReference type="ARBA" id="ARBA00022676"/>
    </source>
</evidence>
<keyword evidence="7" id="KW-0812">Transmembrane</keyword>
<keyword evidence="9" id="KW-0735">Signal-anchor</keyword>
<protein>
    <recommendedName>
        <fullName evidence="16">Exostosin-like 1</fullName>
        <ecNumber evidence="4">2.4.1.224</ecNumber>
    </recommendedName>
    <alternativeName>
        <fullName evidence="17">Exostosin-L</fullName>
    </alternativeName>
    <alternativeName>
        <fullName evidence="19">Glucuronosyl-N-acetylglucosaminyl-proteoglycan 4-alpha-N-acetylglucosaminyltransferase</fullName>
    </alternativeName>
    <alternativeName>
        <fullName evidence="18">Multiple exostosis-like protein</fullName>
    </alternativeName>
</protein>